<dbReference type="EMBL" id="CAEZXG010000049">
    <property type="protein sequence ID" value="CAB4683142.1"/>
    <property type="molecule type" value="Genomic_DNA"/>
</dbReference>
<evidence type="ECO:0000313" key="2">
    <source>
        <dbReference type="EMBL" id="CAB4683142.1"/>
    </source>
</evidence>
<sequence>MNSSSKLSSSNASSCGAFQAATTGDSKGGVSLTSKSSTFSERSGRFDQAHVLTPEIFVKTSLTGVAVTTKTPKINTNASTGYVSTEVISATSGVVTP</sequence>
<dbReference type="AlphaFoldDB" id="A0A6J6NAB6"/>
<name>A0A6J6NAB6_9ZZZZ</name>
<protein>
    <submittedName>
        <fullName evidence="2">Unannotated protein</fullName>
    </submittedName>
</protein>
<feature type="compositionally biased region" description="Polar residues" evidence="1">
    <location>
        <begin position="20"/>
        <end position="41"/>
    </location>
</feature>
<dbReference type="EMBL" id="CAFABF010000097">
    <property type="protein sequence ID" value="CAB4833107.1"/>
    <property type="molecule type" value="Genomic_DNA"/>
</dbReference>
<feature type="compositionally biased region" description="Low complexity" evidence="1">
    <location>
        <begin position="1"/>
        <end position="14"/>
    </location>
</feature>
<evidence type="ECO:0000313" key="3">
    <source>
        <dbReference type="EMBL" id="CAB4833107.1"/>
    </source>
</evidence>
<gene>
    <name evidence="2" type="ORF">UFOPK2359_00827</name>
    <name evidence="3" type="ORF">UFOPK3167_01251</name>
</gene>
<proteinExistence type="predicted"/>
<organism evidence="2">
    <name type="scientific">freshwater metagenome</name>
    <dbReference type="NCBI Taxonomy" id="449393"/>
    <lineage>
        <taxon>unclassified sequences</taxon>
        <taxon>metagenomes</taxon>
        <taxon>ecological metagenomes</taxon>
    </lineage>
</organism>
<accession>A0A6J6NAB6</accession>
<feature type="region of interest" description="Disordered" evidence="1">
    <location>
        <begin position="1"/>
        <end position="45"/>
    </location>
</feature>
<reference evidence="2" key="1">
    <citation type="submission" date="2020-05" db="EMBL/GenBank/DDBJ databases">
        <authorList>
            <person name="Chiriac C."/>
            <person name="Salcher M."/>
            <person name="Ghai R."/>
            <person name="Kavagutti S V."/>
        </authorList>
    </citation>
    <scope>NUCLEOTIDE SEQUENCE</scope>
</reference>
<evidence type="ECO:0000256" key="1">
    <source>
        <dbReference type="SAM" id="MobiDB-lite"/>
    </source>
</evidence>